<organism evidence="3 4">
    <name type="scientific">Streptomyces capitiformicae</name>
    <dbReference type="NCBI Taxonomy" id="2014920"/>
    <lineage>
        <taxon>Bacteria</taxon>
        <taxon>Bacillati</taxon>
        <taxon>Actinomycetota</taxon>
        <taxon>Actinomycetes</taxon>
        <taxon>Kitasatosporales</taxon>
        <taxon>Streptomycetaceae</taxon>
        <taxon>Streptomyces</taxon>
    </lineage>
</organism>
<proteinExistence type="predicted"/>
<dbReference type="SUPFAM" id="SSF56601">
    <property type="entry name" value="beta-lactamase/transpeptidase-like"/>
    <property type="match status" value="1"/>
</dbReference>
<accession>A0A918ZCV1</accession>
<dbReference type="RefSeq" id="WP_189786173.1">
    <property type="nucleotide sequence ID" value="NZ_BNAT01000029.1"/>
</dbReference>
<sequence length="279" mass="30050">MTVATCVLASEGIRSHTTPGHDPDTFAEMGSLTKVVTGTILMQLASAGVLSAHDPLGTWLPAAADTKITLDHLLRHTSGLPRLPPDISFRDPYRRFTDDALEALLPRLGALATRPPGQEEEYSNLGYAILGAAVVAAAGRPYQTLVADYVLTPLGLTAGAMTPWPFQHRSVRHGLLRRPIKPWTLDGAILPAAGLWATPRTMAALLRLVTDRLLGDPAPTWQHTGPLTWHNGATRASSVFAGALPDGRWLLMHRLHGSPSKTDAAAITWFKNKGHQEGR</sequence>
<dbReference type="Pfam" id="PF00144">
    <property type="entry name" value="Beta-lactamase"/>
    <property type="match status" value="1"/>
</dbReference>
<dbReference type="InterPro" id="IPR012338">
    <property type="entry name" value="Beta-lactam/transpept-like"/>
</dbReference>
<keyword evidence="4" id="KW-1185">Reference proteome</keyword>
<evidence type="ECO:0000259" key="2">
    <source>
        <dbReference type="Pfam" id="PF00144"/>
    </source>
</evidence>
<reference evidence="3" key="2">
    <citation type="submission" date="2020-09" db="EMBL/GenBank/DDBJ databases">
        <authorList>
            <person name="Sun Q."/>
            <person name="Zhou Y."/>
        </authorList>
    </citation>
    <scope>NUCLEOTIDE SEQUENCE</scope>
    <source>
        <strain evidence="3">CGMCC 4.7403</strain>
    </source>
</reference>
<protein>
    <recommendedName>
        <fullName evidence="2">Beta-lactamase-related domain-containing protein</fullName>
    </recommendedName>
</protein>
<dbReference type="PANTHER" id="PTHR43283:SF11">
    <property type="entry name" value="BETA-LACTAMASE-RELATED DOMAIN-CONTAINING PROTEIN"/>
    <property type="match status" value="1"/>
</dbReference>
<dbReference type="PANTHER" id="PTHR43283">
    <property type="entry name" value="BETA-LACTAMASE-RELATED"/>
    <property type="match status" value="1"/>
</dbReference>
<evidence type="ECO:0000256" key="1">
    <source>
        <dbReference type="ARBA" id="ARBA00022801"/>
    </source>
</evidence>
<dbReference type="EMBL" id="BNAT01000029">
    <property type="protein sequence ID" value="GHE46119.1"/>
    <property type="molecule type" value="Genomic_DNA"/>
</dbReference>
<dbReference type="InterPro" id="IPR001466">
    <property type="entry name" value="Beta-lactam-related"/>
</dbReference>
<dbReference type="Proteomes" id="UP000603227">
    <property type="component" value="Unassembled WGS sequence"/>
</dbReference>
<dbReference type="AlphaFoldDB" id="A0A918ZCV1"/>
<gene>
    <name evidence="3" type="ORF">GCM10017771_66830</name>
</gene>
<feature type="domain" description="Beta-lactamase-related" evidence="2">
    <location>
        <begin position="20"/>
        <end position="250"/>
    </location>
</feature>
<keyword evidence="1" id="KW-0378">Hydrolase</keyword>
<comment type="caution">
    <text evidence="3">The sequence shown here is derived from an EMBL/GenBank/DDBJ whole genome shotgun (WGS) entry which is preliminary data.</text>
</comment>
<evidence type="ECO:0000313" key="4">
    <source>
        <dbReference type="Proteomes" id="UP000603227"/>
    </source>
</evidence>
<reference evidence="3" key="1">
    <citation type="journal article" date="2014" name="Int. J. Syst. Evol. Microbiol.">
        <title>Complete genome sequence of Corynebacterium casei LMG S-19264T (=DSM 44701T), isolated from a smear-ripened cheese.</title>
        <authorList>
            <consortium name="US DOE Joint Genome Institute (JGI-PGF)"/>
            <person name="Walter F."/>
            <person name="Albersmeier A."/>
            <person name="Kalinowski J."/>
            <person name="Ruckert C."/>
        </authorList>
    </citation>
    <scope>NUCLEOTIDE SEQUENCE</scope>
    <source>
        <strain evidence="3">CGMCC 4.7403</strain>
    </source>
</reference>
<evidence type="ECO:0000313" key="3">
    <source>
        <dbReference type="EMBL" id="GHE46119.1"/>
    </source>
</evidence>
<name>A0A918ZCV1_9ACTN</name>
<dbReference type="InterPro" id="IPR050789">
    <property type="entry name" value="Diverse_Enzym_Activities"/>
</dbReference>
<dbReference type="Gene3D" id="3.40.710.10">
    <property type="entry name" value="DD-peptidase/beta-lactamase superfamily"/>
    <property type="match status" value="1"/>
</dbReference>
<dbReference type="GO" id="GO:0016787">
    <property type="term" value="F:hydrolase activity"/>
    <property type="evidence" value="ECO:0007669"/>
    <property type="project" value="UniProtKB-KW"/>
</dbReference>